<accession>A0ABM3B1Z0</accession>
<dbReference type="InterPro" id="IPR004158">
    <property type="entry name" value="DUF247_pln"/>
</dbReference>
<evidence type="ECO:0000313" key="2">
    <source>
        <dbReference type="Proteomes" id="UP000818029"/>
    </source>
</evidence>
<name>A0ABM3B1Z0_GOSHI</name>
<reference evidence="2" key="1">
    <citation type="journal article" date="2020" name="Nat. Genet.">
        <title>Genomic diversifications of five Gossypium allopolyploid species and their impact on cotton improvement.</title>
        <authorList>
            <person name="Chen Z.J."/>
            <person name="Sreedasyam A."/>
            <person name="Ando A."/>
            <person name="Song Q."/>
            <person name="De Santiago L.M."/>
            <person name="Hulse-Kemp A.M."/>
            <person name="Ding M."/>
            <person name="Ye W."/>
            <person name="Kirkbride R.C."/>
            <person name="Jenkins J."/>
            <person name="Plott C."/>
            <person name="Lovell J."/>
            <person name="Lin Y.M."/>
            <person name="Vaughn R."/>
            <person name="Liu B."/>
            <person name="Simpson S."/>
            <person name="Scheffler B.E."/>
            <person name="Wen L."/>
            <person name="Saski C.A."/>
            <person name="Grover C.E."/>
            <person name="Hu G."/>
            <person name="Conover J.L."/>
            <person name="Carlson J.W."/>
            <person name="Shu S."/>
            <person name="Boston L.B."/>
            <person name="Williams M."/>
            <person name="Peterson D.G."/>
            <person name="McGee K."/>
            <person name="Jones D.C."/>
            <person name="Wendel J.F."/>
            <person name="Stelly D.M."/>
            <person name="Grimwood J."/>
            <person name="Schmutz J."/>
        </authorList>
    </citation>
    <scope>NUCLEOTIDE SEQUENCE [LARGE SCALE GENOMIC DNA]</scope>
    <source>
        <strain evidence="2">cv. TM-1</strain>
    </source>
</reference>
<keyword evidence="1" id="KW-1133">Transmembrane helix</keyword>
<protein>
    <submittedName>
        <fullName evidence="3">UPF0481 protein At3g47200</fullName>
    </submittedName>
</protein>
<dbReference type="Proteomes" id="UP000818029">
    <property type="component" value="Chromosome D11"/>
</dbReference>
<feature type="transmembrane region" description="Helical" evidence="1">
    <location>
        <begin position="448"/>
        <end position="471"/>
    </location>
</feature>
<sequence>MSSTEEGGGAVGAVSTDQIITDNNASLSIDITVSLSDRERTTLQSLDKALDGGQLNLTAKPLIRKVPSTLRCNEDFKKYFMPKVISIGPLHNDDPSPDQSKDIKRKLAAHFFKNIGVDEYSLYSNMKKEIDDLKKCYDPQELEKTGYDNRELALMFFVDGCAILQAIYMRYDTYDDDDKLFIKNDLLTFVYSDLFLLENQLPFRVLELLTSQTKNGEKFMNAIQRFIDDTVINPGGDREWWWKQQKGERIHLLHLLRQRLLLRKVRIRCWCFLWEFAQRGFGEAAARTKTTKRYHSRTIGNVKELKKAGIRLKASETSNLTDISFNHIFFFGNLRLPPISVNDSTMNLIAYEMCPDFDNDFTVTSYMCFLDLLIDEAGDVKDLRNSGILYNRLGGDEEMAKLIKKMNTDLVPSPMIYSGVKEKIHNHCKNMWIQCPAQAYHTCFRTRWTFFAFVGAIAALLLSAFQTYYTIHQPK</sequence>
<dbReference type="GeneID" id="107925776"/>
<reference evidence="3" key="2">
    <citation type="submission" date="2025-08" db="UniProtKB">
        <authorList>
            <consortium name="RefSeq"/>
        </authorList>
    </citation>
    <scope>IDENTIFICATION</scope>
</reference>
<dbReference type="RefSeq" id="XP_040961057.1">
    <property type="nucleotide sequence ID" value="XM_041105123.1"/>
</dbReference>
<keyword evidence="1" id="KW-0812">Transmembrane</keyword>
<keyword evidence="2" id="KW-1185">Reference proteome</keyword>
<evidence type="ECO:0000256" key="1">
    <source>
        <dbReference type="SAM" id="Phobius"/>
    </source>
</evidence>
<dbReference type="PANTHER" id="PTHR31549:SF260">
    <property type="match status" value="1"/>
</dbReference>
<dbReference type="PANTHER" id="PTHR31549">
    <property type="entry name" value="PROTEIN, PUTATIVE (DUF247)-RELATED-RELATED"/>
    <property type="match status" value="1"/>
</dbReference>
<organism evidence="2 3">
    <name type="scientific">Gossypium hirsutum</name>
    <name type="common">Upland cotton</name>
    <name type="synonym">Gossypium mexicanum</name>
    <dbReference type="NCBI Taxonomy" id="3635"/>
    <lineage>
        <taxon>Eukaryota</taxon>
        <taxon>Viridiplantae</taxon>
        <taxon>Streptophyta</taxon>
        <taxon>Embryophyta</taxon>
        <taxon>Tracheophyta</taxon>
        <taxon>Spermatophyta</taxon>
        <taxon>Magnoliopsida</taxon>
        <taxon>eudicotyledons</taxon>
        <taxon>Gunneridae</taxon>
        <taxon>Pentapetalae</taxon>
        <taxon>rosids</taxon>
        <taxon>malvids</taxon>
        <taxon>Malvales</taxon>
        <taxon>Malvaceae</taxon>
        <taxon>Malvoideae</taxon>
        <taxon>Gossypium</taxon>
    </lineage>
</organism>
<gene>
    <name evidence="3" type="primary">LOC107925776</name>
</gene>
<dbReference type="Pfam" id="PF03140">
    <property type="entry name" value="DUF247"/>
    <property type="match status" value="1"/>
</dbReference>
<evidence type="ECO:0000313" key="3">
    <source>
        <dbReference type="RefSeq" id="XP_040961057.1"/>
    </source>
</evidence>
<keyword evidence="1" id="KW-0472">Membrane</keyword>
<proteinExistence type="predicted"/>